<dbReference type="CDD" id="cd05402">
    <property type="entry name" value="NT_PAP_TUTase"/>
    <property type="match status" value="1"/>
</dbReference>
<reference evidence="2 3" key="1">
    <citation type="submission" date="2024-04" db="EMBL/GenBank/DDBJ databases">
        <authorList>
            <person name="Rising A."/>
            <person name="Reimegard J."/>
            <person name="Sonavane S."/>
            <person name="Akerstrom W."/>
            <person name="Nylinder S."/>
            <person name="Hedman E."/>
            <person name="Kallberg Y."/>
        </authorList>
    </citation>
    <scope>NUCLEOTIDE SEQUENCE [LARGE SCALE GENOMIC DNA]</scope>
</reference>
<dbReference type="GO" id="GO:1990817">
    <property type="term" value="F:poly(A) RNA polymerase activity"/>
    <property type="evidence" value="ECO:0007669"/>
    <property type="project" value="TreeGrafter"/>
</dbReference>
<dbReference type="SUPFAM" id="SSF81631">
    <property type="entry name" value="PAP/OAS1 substrate-binding domain"/>
    <property type="match status" value="1"/>
</dbReference>
<dbReference type="Gene3D" id="3.30.460.10">
    <property type="entry name" value="Beta Polymerase, domain 2"/>
    <property type="match status" value="1"/>
</dbReference>
<dbReference type="SUPFAM" id="SSF81301">
    <property type="entry name" value="Nucleotidyltransferase"/>
    <property type="match status" value="1"/>
</dbReference>
<evidence type="ECO:0000313" key="2">
    <source>
        <dbReference type="EMBL" id="CAL1282383.1"/>
    </source>
</evidence>
<feature type="domain" description="Poly(A) RNA polymerase mitochondrial-like central palm" evidence="1">
    <location>
        <begin position="111"/>
        <end position="266"/>
    </location>
</feature>
<dbReference type="PANTHER" id="PTHR12271">
    <property type="entry name" value="POLY A POLYMERASE CID PAP -RELATED"/>
    <property type="match status" value="1"/>
</dbReference>
<dbReference type="Pfam" id="PF22600">
    <property type="entry name" value="MTPAP-like_central"/>
    <property type="match status" value="1"/>
</dbReference>
<gene>
    <name evidence="2" type="ORF">LARSCL_LOCUS12057</name>
</gene>
<dbReference type="EMBL" id="CAXIEN010000155">
    <property type="protein sequence ID" value="CAL1282383.1"/>
    <property type="molecule type" value="Genomic_DNA"/>
</dbReference>
<comment type="caution">
    <text evidence="2">The sequence shown here is derived from an EMBL/GenBank/DDBJ whole genome shotgun (WGS) entry which is preliminary data.</text>
</comment>
<proteinExistence type="predicted"/>
<dbReference type="InterPro" id="IPR043519">
    <property type="entry name" value="NT_sf"/>
</dbReference>
<dbReference type="Gene3D" id="1.10.1410.10">
    <property type="match status" value="1"/>
</dbReference>
<dbReference type="InterPro" id="IPR054708">
    <property type="entry name" value="MTPAP-like_central"/>
</dbReference>
<protein>
    <recommendedName>
        <fullName evidence="1">Poly(A) RNA polymerase mitochondrial-like central palm domain-containing protein</fullName>
    </recommendedName>
</protein>
<dbReference type="GO" id="GO:0031123">
    <property type="term" value="P:RNA 3'-end processing"/>
    <property type="evidence" value="ECO:0007669"/>
    <property type="project" value="TreeGrafter"/>
</dbReference>
<dbReference type="AlphaFoldDB" id="A0AAV2AEB3"/>
<sequence length="625" mass="71879">MILLRCLKCSSHWAPRQCSKRFFLLYFANSSVVVNKQMWKNICYRFPCTLQHKSCFSTSPLLLKKKKPIGWKTTIENSEIPLQKEFACEGGKDAVPHSVLVSKLQNCSSVSKQIETFSSVLSLTDEDKEKRTAFCKWLEDVFKLYISDHKLYQFGSSVTGMGFKGCDLDVCLLTNFIEEEHVTLDNVPTPEDVESGRVSRETIARLSPYYMTKFLKGVLDNNPDITDVVRVNGRCPILKFYNSKLDIFCDLSFKNQFSLQNTALIIFLGKLDERFRVLAQIVRYWAKYCGLVDGLDKFSSYSLSLIIIHFFQTRDPPILPPVNEIASKSEYVQHGSIEDTHLLFEDLKKFGPSNNSKSVEELLQEFFFYYMNFDFKQVITPATGCSVPLSSFMDQKGFDRTFEFNTVSVQDPFRPNANITVATQFSVCRKFLFCLQLTCEALQSEAFKTESFSNPESEKLGLNSIFLKPWFISKRLTELHENTLHTIEVPSIPNAASKVKKILEYGLLFHCISFNTNSNNSADSNILLKLRCRTYNHTWHGRDLVSDKIRVQDNLSPLEKEHLISKEIAAKSVGKKKELFCEFDCECKEYIKDNETKMTVHLNFKKPSSLSVFLKEYIPCTLRML</sequence>
<dbReference type="PANTHER" id="PTHR12271:SF127">
    <property type="entry name" value="SPECKLE TARGETED PIP5K1A-REGULATED POLY(A) POLYMERASE"/>
    <property type="match status" value="1"/>
</dbReference>
<keyword evidence="3" id="KW-1185">Reference proteome</keyword>
<accession>A0AAV2AEB3</accession>
<evidence type="ECO:0000313" key="3">
    <source>
        <dbReference type="Proteomes" id="UP001497382"/>
    </source>
</evidence>
<dbReference type="Proteomes" id="UP001497382">
    <property type="component" value="Unassembled WGS sequence"/>
</dbReference>
<evidence type="ECO:0000259" key="1">
    <source>
        <dbReference type="Pfam" id="PF22600"/>
    </source>
</evidence>
<name>A0AAV2AEB3_9ARAC</name>
<organism evidence="2 3">
    <name type="scientific">Larinioides sclopetarius</name>
    <dbReference type="NCBI Taxonomy" id="280406"/>
    <lineage>
        <taxon>Eukaryota</taxon>
        <taxon>Metazoa</taxon>
        <taxon>Ecdysozoa</taxon>
        <taxon>Arthropoda</taxon>
        <taxon>Chelicerata</taxon>
        <taxon>Arachnida</taxon>
        <taxon>Araneae</taxon>
        <taxon>Araneomorphae</taxon>
        <taxon>Entelegynae</taxon>
        <taxon>Araneoidea</taxon>
        <taxon>Araneidae</taxon>
        <taxon>Larinioides</taxon>
    </lineage>
</organism>